<keyword evidence="6" id="KW-0865">Zymogen</keyword>
<evidence type="ECO:0000256" key="7">
    <source>
        <dbReference type="ARBA" id="ARBA00023239"/>
    </source>
</evidence>
<proteinExistence type="predicted"/>
<evidence type="ECO:0000256" key="2">
    <source>
        <dbReference type="ARBA" id="ARBA00022793"/>
    </source>
</evidence>
<evidence type="ECO:0000256" key="6">
    <source>
        <dbReference type="ARBA" id="ARBA00023145"/>
    </source>
</evidence>
<dbReference type="SUPFAM" id="SSF56276">
    <property type="entry name" value="S-adenosylmethionine decarboxylase"/>
    <property type="match status" value="1"/>
</dbReference>
<evidence type="ECO:0000256" key="8">
    <source>
        <dbReference type="ARBA" id="ARBA00023270"/>
    </source>
</evidence>
<keyword evidence="7" id="KW-0456">Lyase</keyword>
<dbReference type="GO" id="GO:0004014">
    <property type="term" value="F:adenosylmethionine decarboxylase activity"/>
    <property type="evidence" value="ECO:0007669"/>
    <property type="project" value="InterPro"/>
</dbReference>
<evidence type="ECO:0000256" key="4">
    <source>
        <dbReference type="ARBA" id="ARBA00023066"/>
    </source>
</evidence>
<keyword evidence="4" id="KW-0745">Spermidine biosynthesis</keyword>
<dbReference type="Pfam" id="PF02675">
    <property type="entry name" value="AdoMet_dc"/>
    <property type="match status" value="1"/>
</dbReference>
<dbReference type="InterPro" id="IPR017716">
    <property type="entry name" value="S-AdoMet_deCOase_pro-enz"/>
</dbReference>
<comment type="cofactor">
    <cofactor evidence="1">
        <name>pyruvate</name>
        <dbReference type="ChEBI" id="CHEBI:15361"/>
    </cofactor>
</comment>
<protein>
    <submittedName>
        <fullName evidence="10">S-adenosylmethionine decarboxylase</fullName>
    </submittedName>
</protein>
<name>A0A0S2JZH1_9GAMM</name>
<keyword evidence="3" id="KW-0068">Autocatalytic cleavage</keyword>
<keyword evidence="8" id="KW-0704">Schiff base</keyword>
<evidence type="ECO:0000256" key="5">
    <source>
        <dbReference type="ARBA" id="ARBA00023115"/>
    </source>
</evidence>
<dbReference type="InterPro" id="IPR016067">
    <property type="entry name" value="S-AdoMet_deCO2ase_core"/>
</dbReference>
<dbReference type="STRING" id="161398.PP2015_630"/>
<dbReference type="Proteomes" id="UP000061457">
    <property type="component" value="Chromosome I"/>
</dbReference>
<evidence type="ECO:0000313" key="11">
    <source>
        <dbReference type="Proteomes" id="UP000061457"/>
    </source>
</evidence>
<dbReference type="PANTHER" id="PTHR33866">
    <property type="entry name" value="S-ADENOSYLMETHIONINE DECARBOXYLASE PROENZYME"/>
    <property type="match status" value="1"/>
</dbReference>
<reference evidence="10 11" key="1">
    <citation type="submission" date="2015-11" db="EMBL/GenBank/DDBJ databases">
        <authorList>
            <person name="Zhang Y."/>
            <person name="Guo Z."/>
        </authorList>
    </citation>
    <scope>NUCLEOTIDE SEQUENCE [LARGE SCALE GENOMIC DNA]</scope>
    <source>
        <strain evidence="10 11">KCTC 12086</strain>
    </source>
</reference>
<dbReference type="PANTHER" id="PTHR33866:SF2">
    <property type="entry name" value="S-ADENOSYLMETHIONINE DECARBOXYLASE PROENZYME"/>
    <property type="match status" value="1"/>
</dbReference>
<gene>
    <name evidence="10" type="ORF">PP2015_630</name>
</gene>
<dbReference type="InterPro" id="IPR003826">
    <property type="entry name" value="AdoMetDC_fam_prok"/>
</dbReference>
<dbReference type="PATRIC" id="fig|161398.10.peg.641"/>
<evidence type="ECO:0000256" key="3">
    <source>
        <dbReference type="ARBA" id="ARBA00022813"/>
    </source>
</evidence>
<keyword evidence="5" id="KW-0620">Polyamine biosynthesis</keyword>
<dbReference type="GO" id="GO:0005829">
    <property type="term" value="C:cytosol"/>
    <property type="evidence" value="ECO:0007669"/>
    <property type="project" value="TreeGrafter"/>
</dbReference>
<evidence type="ECO:0000256" key="9">
    <source>
        <dbReference type="ARBA" id="ARBA00023317"/>
    </source>
</evidence>
<dbReference type="GO" id="GO:0008295">
    <property type="term" value="P:spermidine biosynthetic process"/>
    <property type="evidence" value="ECO:0007669"/>
    <property type="project" value="UniProtKB-KW"/>
</dbReference>
<keyword evidence="11" id="KW-1185">Reference proteome</keyword>
<dbReference type="NCBIfam" id="TIGR03330">
    <property type="entry name" value="SAM_DCase_Bsu"/>
    <property type="match status" value="1"/>
</dbReference>
<evidence type="ECO:0000256" key="1">
    <source>
        <dbReference type="ARBA" id="ARBA00001928"/>
    </source>
</evidence>
<dbReference type="AlphaFoldDB" id="A0A0S2JZH1"/>
<dbReference type="Gene3D" id="3.60.90.10">
    <property type="entry name" value="S-adenosylmethionine decarboxylase"/>
    <property type="match status" value="1"/>
</dbReference>
<keyword evidence="9" id="KW-0670">Pyruvate</keyword>
<dbReference type="KEGG" id="pphe:PP2015_630"/>
<keyword evidence="2" id="KW-0210">Decarboxylase</keyword>
<organism evidence="10 11">
    <name type="scientific">Pseudoalteromonas phenolica</name>
    <dbReference type="NCBI Taxonomy" id="161398"/>
    <lineage>
        <taxon>Bacteria</taxon>
        <taxon>Pseudomonadati</taxon>
        <taxon>Pseudomonadota</taxon>
        <taxon>Gammaproteobacteria</taxon>
        <taxon>Alteromonadales</taxon>
        <taxon>Pseudoalteromonadaceae</taxon>
        <taxon>Pseudoalteromonas</taxon>
    </lineage>
</organism>
<dbReference type="EMBL" id="CP013187">
    <property type="protein sequence ID" value="ALO41150.1"/>
    <property type="molecule type" value="Genomic_DNA"/>
</dbReference>
<evidence type="ECO:0000313" key="10">
    <source>
        <dbReference type="EMBL" id="ALO41150.1"/>
    </source>
</evidence>
<sequence length="159" mass="17545">MLQCLRSKQSAGKRMNQSPFGSHSVQPLGQHITVDIFEASNLVGEKHIEDMMVDCANAAKATILKTHLHPFETNGGVSGMIILAESHISIHTWPEYHFAAMDIFMCGDANPELCLSVIEQCFKPKKMVINTLTRGGNVNRLGQFEPLLNPQLNTTLKTA</sequence>
<accession>A0A0S2JZH1</accession>